<proteinExistence type="predicted"/>
<dbReference type="EMBL" id="SMKU01000041">
    <property type="protein sequence ID" value="TDD92126.1"/>
    <property type="molecule type" value="Genomic_DNA"/>
</dbReference>
<evidence type="ECO:0000313" key="3">
    <source>
        <dbReference type="Proteomes" id="UP000294513"/>
    </source>
</evidence>
<sequence>MRRRAAMKLITVASAGAAIPPGTLETTLSGIEEALGNPLDVAGWERLVTDYDHQLHTTPAGGLISDLTSDIVAMSEVFKRRLPPLQHAELLRVSAALSGLLAIEFCDSGDQRAARITWGIAIRAADTSGDQQMRVWTRGRAAQDAFFAGSSPVAVANLANEAEHIAGGTPSPGLAKACAARLSLAVQQRDNTKIHVALADLRRTCDQVPDSNIKQSVFGHRETQRLWEESYAYVHIGDKRAEGTLAQARALYPDNALAPLSNLKLMRAVSLIKARDVTTGLQLALDTLQTQKRSSAGGRMLAGSVLGALPLKARALPEAREIRALGFTAGA</sequence>
<evidence type="ECO:0000256" key="1">
    <source>
        <dbReference type="SAM" id="SignalP"/>
    </source>
</evidence>
<evidence type="ECO:0000313" key="2">
    <source>
        <dbReference type="EMBL" id="TDD92126.1"/>
    </source>
</evidence>
<feature type="chain" id="PRO_5020999382" evidence="1">
    <location>
        <begin position="18"/>
        <end position="331"/>
    </location>
</feature>
<name>A0A4R5C1G8_9ACTN</name>
<dbReference type="AlphaFoldDB" id="A0A4R5C1G8"/>
<accession>A0A4R5C1G8</accession>
<keyword evidence="3" id="KW-1185">Reference proteome</keyword>
<dbReference type="Proteomes" id="UP000294513">
    <property type="component" value="Unassembled WGS sequence"/>
</dbReference>
<feature type="signal peptide" evidence="1">
    <location>
        <begin position="1"/>
        <end position="17"/>
    </location>
</feature>
<gene>
    <name evidence="2" type="ORF">E1298_11230</name>
</gene>
<keyword evidence="1" id="KW-0732">Signal</keyword>
<reference evidence="2 3" key="1">
    <citation type="submission" date="2019-03" db="EMBL/GenBank/DDBJ databases">
        <title>Draft genome sequences of novel Actinobacteria.</title>
        <authorList>
            <person name="Sahin N."/>
            <person name="Ay H."/>
            <person name="Saygin H."/>
        </authorList>
    </citation>
    <scope>NUCLEOTIDE SEQUENCE [LARGE SCALE GENOMIC DNA]</scope>
    <source>
        <strain evidence="2 3">H3C3</strain>
    </source>
</reference>
<comment type="caution">
    <text evidence="2">The sequence shown here is derived from an EMBL/GenBank/DDBJ whole genome shotgun (WGS) entry which is preliminary data.</text>
</comment>
<protein>
    <submittedName>
        <fullName evidence="2">XRE family transcriptional regulator</fullName>
    </submittedName>
</protein>
<organism evidence="2 3">
    <name type="scientific">Actinomadura rubrisoli</name>
    <dbReference type="NCBI Taxonomy" id="2530368"/>
    <lineage>
        <taxon>Bacteria</taxon>
        <taxon>Bacillati</taxon>
        <taxon>Actinomycetota</taxon>
        <taxon>Actinomycetes</taxon>
        <taxon>Streptosporangiales</taxon>
        <taxon>Thermomonosporaceae</taxon>
        <taxon>Actinomadura</taxon>
    </lineage>
</organism>
<dbReference type="OrthoDB" id="3449038at2"/>